<name>A0A8J4M592_9PROT</name>
<evidence type="ECO:0000256" key="2">
    <source>
        <dbReference type="SAM" id="SignalP"/>
    </source>
</evidence>
<proteinExistence type="inferred from homology"/>
<reference evidence="3" key="1">
    <citation type="journal article" date="2020" name="mSystems">
        <title>Genome- and Community-Level Interaction Insights into Carbon Utilization and Element Cycling Functions of Hydrothermarchaeota in Hydrothermal Sediment.</title>
        <authorList>
            <person name="Zhou Z."/>
            <person name="Liu Y."/>
            <person name="Xu W."/>
            <person name="Pan J."/>
            <person name="Luo Z.H."/>
            <person name="Li M."/>
        </authorList>
    </citation>
    <scope>NUCLEOTIDE SEQUENCE</scope>
    <source>
        <strain evidence="3">SpSt-997</strain>
    </source>
</reference>
<keyword evidence="2" id="KW-0732">Signal</keyword>
<evidence type="ECO:0000256" key="1">
    <source>
        <dbReference type="ARBA" id="ARBA00007613"/>
    </source>
</evidence>
<dbReference type="PANTHER" id="PTHR30203:SF24">
    <property type="entry name" value="BLR4935 PROTEIN"/>
    <property type="match status" value="1"/>
</dbReference>
<accession>A0A8J4M592</accession>
<feature type="signal peptide" evidence="2">
    <location>
        <begin position="1"/>
        <end position="22"/>
    </location>
</feature>
<dbReference type="Gene3D" id="1.20.1600.10">
    <property type="entry name" value="Outer membrane efflux proteins (OEP)"/>
    <property type="match status" value="1"/>
</dbReference>
<dbReference type="PROSITE" id="PS51257">
    <property type="entry name" value="PROKAR_LIPOPROTEIN"/>
    <property type="match status" value="1"/>
</dbReference>
<gene>
    <name evidence="3" type="ORF">ENY07_04335</name>
</gene>
<feature type="chain" id="PRO_5035308240" evidence="2">
    <location>
        <begin position="23"/>
        <end position="483"/>
    </location>
</feature>
<dbReference type="EMBL" id="DTQM01000085">
    <property type="protein sequence ID" value="HGC42442.1"/>
    <property type="molecule type" value="Genomic_DNA"/>
</dbReference>
<dbReference type="AlphaFoldDB" id="A0A8J4M592"/>
<protein>
    <submittedName>
        <fullName evidence="3">TolC family protein</fullName>
    </submittedName>
</protein>
<dbReference type="PANTHER" id="PTHR30203">
    <property type="entry name" value="OUTER MEMBRANE CATION EFFLUX PROTEIN"/>
    <property type="match status" value="1"/>
</dbReference>
<comment type="similarity">
    <text evidence="1">Belongs to the outer membrane factor (OMF) (TC 1.B.17) family.</text>
</comment>
<comment type="caution">
    <text evidence="3">The sequence shown here is derived from an EMBL/GenBank/DDBJ whole genome shotgun (WGS) entry which is preliminary data.</text>
</comment>
<dbReference type="Pfam" id="PF02321">
    <property type="entry name" value="OEP"/>
    <property type="match status" value="1"/>
</dbReference>
<dbReference type="GO" id="GO:0015562">
    <property type="term" value="F:efflux transmembrane transporter activity"/>
    <property type="evidence" value="ECO:0007669"/>
    <property type="project" value="InterPro"/>
</dbReference>
<organism evidence="3">
    <name type="scientific">Acidicaldus sp</name>
    <dbReference type="NCBI Taxonomy" id="1872105"/>
    <lineage>
        <taxon>Bacteria</taxon>
        <taxon>Pseudomonadati</taxon>
        <taxon>Pseudomonadota</taxon>
        <taxon>Alphaproteobacteria</taxon>
        <taxon>Acetobacterales</taxon>
        <taxon>Acetobacteraceae</taxon>
        <taxon>Acidicaldus</taxon>
    </lineage>
</organism>
<dbReference type="InterPro" id="IPR003423">
    <property type="entry name" value="OMP_efflux"/>
</dbReference>
<dbReference type="InterPro" id="IPR010131">
    <property type="entry name" value="MdtP/NodT-like"/>
</dbReference>
<dbReference type="SUPFAM" id="SSF56954">
    <property type="entry name" value="Outer membrane efflux proteins (OEP)"/>
    <property type="match status" value="1"/>
</dbReference>
<evidence type="ECO:0000313" key="3">
    <source>
        <dbReference type="EMBL" id="HGC42442.1"/>
    </source>
</evidence>
<sequence>MLGKYRRAAPLLFFALPLALSAGCGGANKPAEKPLSPSDSAVALEARRLDDPRLLSFIAAAERLQAPPPQAPPAAPPPWSLGALTLAALYFHPDLDVARSALANAQASTVTAAERPNPSVAFVPPPFLFGGVVNVVLETFGKRDARIDQADARVVAARHDLEEAGWQVRAGVRAALLALWTAEQRRDLLTAERAPMALLVSAMASRVALGNASAPELEAARITLAGLDQQRLDADHAALGARAALAGAIGVPARALAGVAINFDAFTQPPPIAGDIADGALRRAALTSRADVQAALANYAAAQAALREQLANRYPNLVLSPGYNWYQGINAFALAPGFDLPILNQNQGRIGEAVARRNAEAARFLALQAKIIAGVDQAGARYRAAAESMAAAALLLADEQRRAASLARAYRMGAADEPARLTGAIELARARATWFDAEAAERQARGELEDALQQPLLDPARLPDLAIAPRAEFAGTVPAEIPK</sequence>